<keyword evidence="4 7" id="KW-1133">Transmembrane helix</keyword>
<feature type="transmembrane region" description="Helical" evidence="7">
    <location>
        <begin position="213"/>
        <end position="237"/>
    </location>
</feature>
<keyword evidence="2" id="KW-0813">Transport</keyword>
<evidence type="ECO:0000256" key="3">
    <source>
        <dbReference type="ARBA" id="ARBA00022692"/>
    </source>
</evidence>
<protein>
    <submittedName>
        <fullName evidence="8">Uncharacterized protein</fullName>
    </submittedName>
</protein>
<evidence type="ECO:0000256" key="5">
    <source>
        <dbReference type="ARBA" id="ARBA00023065"/>
    </source>
</evidence>
<dbReference type="Pfam" id="PF02386">
    <property type="entry name" value="TrkH"/>
    <property type="match status" value="2"/>
</dbReference>
<dbReference type="InterPro" id="IPR003445">
    <property type="entry name" value="Cat_transpt"/>
</dbReference>
<dbReference type="EMBL" id="LKCN02000007">
    <property type="protein sequence ID" value="RCI13161.1"/>
    <property type="molecule type" value="Genomic_DNA"/>
</dbReference>
<dbReference type="InterPro" id="IPR051143">
    <property type="entry name" value="TrkH_K-transport"/>
</dbReference>
<dbReference type="GO" id="GO:0030007">
    <property type="term" value="P:intracellular potassium ion homeostasis"/>
    <property type="evidence" value="ECO:0007669"/>
    <property type="project" value="TreeGrafter"/>
</dbReference>
<organism evidence="8 9">
    <name type="scientific">Ophiocordyceps polyrhachis-furcata BCC 54312</name>
    <dbReference type="NCBI Taxonomy" id="1330021"/>
    <lineage>
        <taxon>Eukaryota</taxon>
        <taxon>Fungi</taxon>
        <taxon>Dikarya</taxon>
        <taxon>Ascomycota</taxon>
        <taxon>Pezizomycotina</taxon>
        <taxon>Sordariomycetes</taxon>
        <taxon>Hypocreomycetidae</taxon>
        <taxon>Hypocreales</taxon>
        <taxon>Ophiocordycipitaceae</taxon>
        <taxon>Ophiocordyceps</taxon>
    </lineage>
</organism>
<feature type="transmembrane region" description="Helical" evidence="7">
    <location>
        <begin position="30"/>
        <end position="49"/>
    </location>
</feature>
<dbReference type="PANTHER" id="PTHR31064">
    <property type="entry name" value="POTASSIUM TRANSPORT PROTEIN DDB_G0292412-RELATED"/>
    <property type="match status" value="1"/>
</dbReference>
<evidence type="ECO:0000313" key="8">
    <source>
        <dbReference type="EMBL" id="RCI13161.1"/>
    </source>
</evidence>
<evidence type="ECO:0000256" key="1">
    <source>
        <dbReference type="ARBA" id="ARBA00004141"/>
    </source>
</evidence>
<dbReference type="GO" id="GO:1990573">
    <property type="term" value="P:potassium ion import across plasma membrane"/>
    <property type="evidence" value="ECO:0007669"/>
    <property type="project" value="TreeGrafter"/>
</dbReference>
<dbReference type="GO" id="GO:0005886">
    <property type="term" value="C:plasma membrane"/>
    <property type="evidence" value="ECO:0007669"/>
    <property type="project" value="TreeGrafter"/>
</dbReference>
<dbReference type="Proteomes" id="UP000253664">
    <property type="component" value="Unassembled WGS sequence"/>
</dbReference>
<dbReference type="AlphaFoldDB" id="A0A367LFG6"/>
<keyword evidence="6 7" id="KW-0472">Membrane</keyword>
<sequence>MPQKADKGRAGQSFYSKKRLFHLNPNPNTVYFFGIHLFGAVFLACWIRLADAKYRAYLDSLGVNSTWWAFYSSQSAVDNLGFTLTPDSMGHFRDASLPLLLLGALGLAGQTLRPVFLRLSLWLCAKVPGRAERAESASYLLENPQACLSMFPAVATRAQLIIISALTFGETVFITVNDGHGVEVAGLSLGQRLSAAFFQAAAARHAGMTPYNLANVSAAAQLSLLVMMFIATCPIVTAEYDNSAILASTTSPTYLARLVREQLGLDVWWFFLAVFCLTISEARSVQDDPVEGRAKQTNKKKKGLSDFPLMFEVVTAYNNVGISLGHPDVDAALCAKFSVVGKLVLCVLMVRGRHRRMLHRFRLLPDRYLLRLEEEEKEEEEEEEEAIGGSSC</sequence>
<comment type="caution">
    <text evidence="8">The sequence shown here is derived from an EMBL/GenBank/DDBJ whole genome shotgun (WGS) entry which is preliminary data.</text>
</comment>
<comment type="subcellular location">
    <subcellularLocation>
        <location evidence="1">Membrane</location>
        <topology evidence="1">Multi-pass membrane protein</topology>
    </subcellularLocation>
</comment>
<dbReference type="STRING" id="1330021.A0A367LFG6"/>
<reference evidence="8 9" key="1">
    <citation type="journal article" date="2015" name="BMC Genomics">
        <title>Insights from the genome of Ophiocordyceps polyrhachis-furcata to pathogenicity and host specificity in insect fungi.</title>
        <authorList>
            <person name="Wichadakul D."/>
            <person name="Kobmoo N."/>
            <person name="Ingsriswang S."/>
            <person name="Tangphatsornruang S."/>
            <person name="Chantasingh D."/>
            <person name="Luangsa-ard J.J."/>
            <person name="Eurwilaichitr L."/>
        </authorList>
    </citation>
    <scope>NUCLEOTIDE SEQUENCE [LARGE SCALE GENOMIC DNA]</scope>
    <source>
        <strain evidence="8 9">BCC 54312</strain>
    </source>
</reference>
<keyword evidence="9" id="KW-1185">Reference proteome</keyword>
<dbReference type="GO" id="GO:0140107">
    <property type="term" value="F:high-affinity potassium ion transmembrane transporter activity"/>
    <property type="evidence" value="ECO:0007669"/>
    <property type="project" value="TreeGrafter"/>
</dbReference>
<gene>
    <name evidence="8" type="ORF">L249_1157</name>
</gene>
<keyword evidence="5" id="KW-0406">Ion transport</keyword>
<keyword evidence="3 7" id="KW-0812">Transmembrane</keyword>
<name>A0A367LFG6_9HYPO</name>
<evidence type="ECO:0000256" key="2">
    <source>
        <dbReference type="ARBA" id="ARBA00022448"/>
    </source>
</evidence>
<evidence type="ECO:0000256" key="6">
    <source>
        <dbReference type="ARBA" id="ARBA00023136"/>
    </source>
</evidence>
<proteinExistence type="predicted"/>
<accession>A0A367LFG6</accession>
<evidence type="ECO:0000313" key="9">
    <source>
        <dbReference type="Proteomes" id="UP000253664"/>
    </source>
</evidence>
<evidence type="ECO:0000256" key="4">
    <source>
        <dbReference type="ARBA" id="ARBA00022989"/>
    </source>
</evidence>
<dbReference type="PANTHER" id="PTHR31064:SF5">
    <property type="entry name" value="POTASSIUM ION TRANSPORTER (EUROFUNG)"/>
    <property type="match status" value="1"/>
</dbReference>
<evidence type="ECO:0000256" key="7">
    <source>
        <dbReference type="SAM" id="Phobius"/>
    </source>
</evidence>
<dbReference type="OrthoDB" id="9999863at2759"/>